<dbReference type="Proteomes" id="UP000001955">
    <property type="component" value="Chromosome"/>
</dbReference>
<organism evidence="1 2">
    <name type="scientific">Shimwellia blattae (strain ATCC 29907 / DSM 4481 / JCM 1650 / NBRC 105725 / CDC 9005-74)</name>
    <name type="common">Escherichia blattae</name>
    <dbReference type="NCBI Taxonomy" id="630626"/>
    <lineage>
        <taxon>Bacteria</taxon>
        <taxon>Pseudomonadati</taxon>
        <taxon>Pseudomonadota</taxon>
        <taxon>Gammaproteobacteria</taxon>
        <taxon>Enterobacterales</taxon>
        <taxon>Enterobacteriaceae</taxon>
        <taxon>Shimwellia</taxon>
    </lineage>
</organism>
<sequence length="295" mass="33689">MILHTDSKQGIKMNNHFLILALFIILFVFKISYAQDALNNSTWVYDKVSNIDVFGHHDSSAIAHLTEEFEKVTIKEDGKKLAVENDFLESKKVCLTDYVEVKKTPLSYYLSKNTVNMYKQVYKSSNIPLPNDIYLLTSLYPGKECPPPYSEMLKVDNYLTVTKQNYVLFFKRQSKDLSENAGRVEHNNWSNYCHDDKAGQEFDGSSKASCSFPSMNINDAYNKLKEIDKSANTYLRPDLPTKNVTSKIDSGVVDYKWSGGGNLKITVEMESETQKYSFKQVPEGTSLMVETDSQY</sequence>
<dbReference type="KEGG" id="ebt:EBL_c11780"/>
<dbReference type="EMBL" id="CP001560">
    <property type="protein sequence ID" value="AFJ46282.1"/>
    <property type="molecule type" value="Genomic_DNA"/>
</dbReference>
<evidence type="ECO:0000313" key="1">
    <source>
        <dbReference type="EMBL" id="AFJ46282.1"/>
    </source>
</evidence>
<dbReference type="HOGENOM" id="CLU_1000327_0_0_6"/>
<protein>
    <submittedName>
        <fullName evidence="1">Uncharacterized protein</fullName>
    </submittedName>
</protein>
<name>I2B6X8_SHIBC</name>
<gene>
    <name evidence="1" type="ordered locus">EBL_c11780</name>
</gene>
<evidence type="ECO:0000313" key="2">
    <source>
        <dbReference type="Proteomes" id="UP000001955"/>
    </source>
</evidence>
<accession>I2B6X8</accession>
<proteinExistence type="predicted"/>
<dbReference type="eggNOG" id="ENOG5033VUE">
    <property type="taxonomic scope" value="Bacteria"/>
</dbReference>
<keyword evidence="2" id="KW-1185">Reference proteome</keyword>
<dbReference type="AlphaFoldDB" id="I2B6X8"/>
<reference evidence="1 2" key="1">
    <citation type="journal article" date="2012" name="J. Bacteriol.">
        <title>Complete genome sequence of the B12-producing Shimwellia blattae strain DSM 4481, isolated from a cockroach.</title>
        <authorList>
            <person name="Brzuszkiewicz E."/>
            <person name="Waschkowitz T."/>
            <person name="Wiezer A."/>
            <person name="Daniel R."/>
        </authorList>
    </citation>
    <scope>NUCLEOTIDE SEQUENCE [LARGE SCALE GENOMIC DNA]</scope>
    <source>
        <strain evidence="2">ATCC 29907 / DSM 4481 / JCM 1650 / NBRC 105725 / CDC 9005-74</strain>
    </source>
</reference>